<evidence type="ECO:0000256" key="1">
    <source>
        <dbReference type="SAM" id="MobiDB-lite"/>
    </source>
</evidence>
<proteinExistence type="predicted"/>
<sequence>MPLLKKNSHLNLRNKRLIYLQYLRPLLTYGCEIWGTASIKNINNQLLQNRALRIIAKALIFFPRRILHDELRIPSHIRKLSTKFQASVTSHSNPSIQQQSNPGPSTKYQLAYLVVQCRSFFPDGNINFSIAPPIMRRKPSDSNAPSIHSPRV</sequence>
<accession>A0A8X6QHR4</accession>
<dbReference type="EMBL" id="BMAW01081722">
    <property type="protein sequence ID" value="GFU25901.1"/>
    <property type="molecule type" value="Genomic_DNA"/>
</dbReference>
<dbReference type="OrthoDB" id="6815813at2759"/>
<name>A0A8X6QHR4_NEPPI</name>
<dbReference type="Proteomes" id="UP000887013">
    <property type="component" value="Unassembled WGS sequence"/>
</dbReference>
<keyword evidence="3" id="KW-1185">Reference proteome</keyword>
<organism evidence="2 3">
    <name type="scientific">Nephila pilipes</name>
    <name type="common">Giant wood spider</name>
    <name type="synonym">Nephila maculata</name>
    <dbReference type="NCBI Taxonomy" id="299642"/>
    <lineage>
        <taxon>Eukaryota</taxon>
        <taxon>Metazoa</taxon>
        <taxon>Ecdysozoa</taxon>
        <taxon>Arthropoda</taxon>
        <taxon>Chelicerata</taxon>
        <taxon>Arachnida</taxon>
        <taxon>Araneae</taxon>
        <taxon>Araneomorphae</taxon>
        <taxon>Entelegynae</taxon>
        <taxon>Araneoidea</taxon>
        <taxon>Nephilidae</taxon>
        <taxon>Nephila</taxon>
    </lineage>
</organism>
<feature type="region of interest" description="Disordered" evidence="1">
    <location>
        <begin position="132"/>
        <end position="152"/>
    </location>
</feature>
<evidence type="ECO:0000313" key="3">
    <source>
        <dbReference type="Proteomes" id="UP000887013"/>
    </source>
</evidence>
<reference evidence="2" key="1">
    <citation type="submission" date="2020-08" db="EMBL/GenBank/DDBJ databases">
        <title>Multicomponent nature underlies the extraordinary mechanical properties of spider dragline silk.</title>
        <authorList>
            <person name="Kono N."/>
            <person name="Nakamura H."/>
            <person name="Mori M."/>
            <person name="Yoshida Y."/>
            <person name="Ohtoshi R."/>
            <person name="Malay A.D."/>
            <person name="Moran D.A.P."/>
            <person name="Tomita M."/>
            <person name="Numata K."/>
            <person name="Arakawa K."/>
        </authorList>
    </citation>
    <scope>NUCLEOTIDE SEQUENCE</scope>
</reference>
<evidence type="ECO:0000313" key="2">
    <source>
        <dbReference type="EMBL" id="GFU25901.1"/>
    </source>
</evidence>
<dbReference type="AlphaFoldDB" id="A0A8X6QHR4"/>
<protein>
    <submittedName>
        <fullName evidence="2">Uncharacterized protein</fullName>
    </submittedName>
</protein>
<gene>
    <name evidence="2" type="ORF">NPIL_413421</name>
</gene>
<comment type="caution">
    <text evidence="2">The sequence shown here is derived from an EMBL/GenBank/DDBJ whole genome shotgun (WGS) entry which is preliminary data.</text>
</comment>